<comment type="caution">
    <text evidence="1">The sequence shown here is derived from an EMBL/GenBank/DDBJ whole genome shotgun (WGS) entry which is preliminary data.</text>
</comment>
<keyword evidence="2" id="KW-1185">Reference proteome</keyword>
<protein>
    <submittedName>
        <fullName evidence="1">Uncharacterized protein</fullName>
    </submittedName>
</protein>
<reference evidence="1 2" key="1">
    <citation type="submission" date="2020-01" db="EMBL/GenBank/DDBJ databases">
        <title>Polyphasic characterisation and genomic insights into a novel alkali tolerant bacterium VR-M41.</title>
        <authorList>
            <person name="Vemuluri V.R."/>
        </authorList>
    </citation>
    <scope>NUCLEOTIDE SEQUENCE [LARGE SCALE GENOMIC DNA]</scope>
    <source>
        <strain evidence="1 2">VR-M41</strain>
    </source>
</reference>
<proteinExistence type="predicted"/>
<accession>A0ABX0EZV2</accession>
<evidence type="ECO:0000313" key="2">
    <source>
        <dbReference type="Proteomes" id="UP000800303"/>
    </source>
</evidence>
<dbReference type="Proteomes" id="UP000800303">
    <property type="component" value="Unassembled WGS sequence"/>
</dbReference>
<dbReference type="RefSeq" id="WP_166271377.1">
    <property type="nucleotide sequence ID" value="NZ_JAAFGS010000001.1"/>
</dbReference>
<organism evidence="1 2">
    <name type="scientific">Saccharibacillus alkalitolerans</name>
    <dbReference type="NCBI Taxonomy" id="2705290"/>
    <lineage>
        <taxon>Bacteria</taxon>
        <taxon>Bacillati</taxon>
        <taxon>Bacillota</taxon>
        <taxon>Bacilli</taxon>
        <taxon>Bacillales</taxon>
        <taxon>Paenibacillaceae</taxon>
        <taxon>Saccharibacillus</taxon>
    </lineage>
</organism>
<sequence>MSYGESGGELRQADEEQILPIEELLYGPYSGEPSLLLTLSELPATMEEGESRSVDGIDMQIARAPDGSLHAIARAADVTYTLQSSTEPAYDEDRMLDILAKIARGTSE</sequence>
<evidence type="ECO:0000313" key="1">
    <source>
        <dbReference type="EMBL" id="NGZ73735.1"/>
    </source>
</evidence>
<dbReference type="EMBL" id="JAAFGS010000001">
    <property type="protein sequence ID" value="NGZ73735.1"/>
    <property type="molecule type" value="Genomic_DNA"/>
</dbReference>
<gene>
    <name evidence="1" type="ORF">GYN08_00290</name>
</gene>
<name>A0ABX0EZV2_9BACL</name>